<dbReference type="InterPro" id="IPR016024">
    <property type="entry name" value="ARM-type_fold"/>
</dbReference>
<feature type="domain" description="Tubulin-folding cofactor D C-terminal" evidence="3">
    <location>
        <begin position="973"/>
        <end position="1164"/>
    </location>
</feature>
<dbReference type="GO" id="GO:0007023">
    <property type="term" value="P:post-chaperonin tubulin folding pathway"/>
    <property type="evidence" value="ECO:0007669"/>
    <property type="project" value="InterPro"/>
</dbReference>
<dbReference type="Pfam" id="PF25767">
    <property type="entry name" value="ARM_TBCD_2nd"/>
    <property type="match status" value="1"/>
</dbReference>
<evidence type="ECO:0000313" key="6">
    <source>
        <dbReference type="Proteomes" id="UP000822688"/>
    </source>
</evidence>
<gene>
    <name evidence="5" type="ORF">KC19_6G183600</name>
</gene>
<evidence type="ECO:0000259" key="3">
    <source>
        <dbReference type="Pfam" id="PF12612"/>
    </source>
</evidence>
<dbReference type="GO" id="GO:0007021">
    <property type="term" value="P:tubulin complex assembly"/>
    <property type="evidence" value="ECO:0007669"/>
    <property type="project" value="InterPro"/>
</dbReference>
<sequence length="1297" mass="141709">MEPHEDEEDAVSIGLHRSFAQDTEVLESVVSAIVEAKGDADPAVFKKAQVIVEKYQEQGQLLEPLLEGIITPVMGLVRATVIEANGNKLGKSQLQVVKKLCTLIHTLMTVCSYKTVVKFFPHQAADLELAVGLLEQCEEEVIVGSILKEESTGEWETKCCLLLWLSILVLIPFDLASVDTSLADSRTADATLTADDEPPPLVQKMIKICTAHLENPGPTREMAGVLLSRLLTRPDMRGALRRFMAWTHDSLAAPLDGMTGVFLVPGVIMAIAAIFKVGGRDILLDVAPSAWEEASKLARSQAAIRSPLLRKLLVKLIQRIGNTYLPPRVASWRYMRGSRSLIQNLTAVSEDIHIDIVHSKDDKSVASGGLGSSGVDTEVSEDDIEIPEIMEEVIEILLAGLRDKDTVVRWSAAKGVGRVTGRLTLSFADDVVASVLDLFDPTEGDGAWHGGCLALAELTRRGLLLPERLPAVCPVIVKALHYDVRRGPHSVGSHVRDAAAYVCWAFVRAYSSTIMNPHFEVLAPALLTTACYDREVNCRRAAASAFQEGVGRQGDFLHGIDIVNAADYFSLGSRGNSYRTVGPFIAQFDEYRSHLIDDLISTKIRHWDRSLRELAAEALAALVKYDPEYFEATVLGILLPSTLSPELSLRHGAALAAAEVVRALHDCGHQLTPEREKAIAGSVPAIEKARLYRGKGGEIMRSAVSRLIEVTAKVRVRLSVKSQKTLHDSLDENLKHPNGDIQAAAVSALRPFFRSYLLPASDTTVARSTAKYVKLLKTDPNPSAKRGAALAFSALPGELLAPMWKDILDALCAATIPEERLEDQDAETRVNAVRGLTAVCEILYGGPAESLSRLKSPLSAPVPHKLLGPVIREQVMDVLLKALDDYAIDNRGDVGSWVREAAMDALKRCSFLLCLETNGEWTKVEPERSPGETEGSARVSELSPGEAEASGLNETSGFTTRSGPFFDEEIAVKVVGGLAKQAVEKIDRVRDVAGRTLQQLLHSDQLSIDRIPHRRALEQIVPDDTNLNWAAPGISFPRLVQFLKFPEYRPYLLSGVVISVGGLADSLGKISSQALFEFLQGLPPTGSGIGALTDSSSTWLGGQMLELLKNNRGVDRVIVPALKTLDILFCKGVFSHTRPCDDKFATEILDYIKSDLRGCRDVAKLLAAINVLSHFALWPEPARSYALGQLLVLLGYRYPRVRKVCAEQVYLLLIQRGDQILGADAVEMGLELIGETSWDGPIEGIREKRNQLFDLFNLEKPAAVDVHIRPADAPGRKKVTRDENQSYAALLCAEDQY</sequence>
<feature type="domain" description="Tubulin-folding cofactor D ARM repeats" evidence="4">
    <location>
        <begin position="308"/>
        <end position="560"/>
    </location>
</feature>
<evidence type="ECO:0000313" key="5">
    <source>
        <dbReference type="EMBL" id="KAG0570731.1"/>
    </source>
</evidence>
<protein>
    <recommendedName>
        <fullName evidence="7">Tubulin-specific chaperone D</fullName>
    </recommendedName>
</protein>
<feature type="region of interest" description="Disordered" evidence="2">
    <location>
        <begin position="923"/>
        <end position="960"/>
    </location>
</feature>
<evidence type="ECO:0000256" key="2">
    <source>
        <dbReference type="SAM" id="MobiDB-lite"/>
    </source>
</evidence>
<dbReference type="GO" id="GO:0005096">
    <property type="term" value="F:GTPase activator activity"/>
    <property type="evidence" value="ECO:0007669"/>
    <property type="project" value="InterPro"/>
</dbReference>
<dbReference type="SUPFAM" id="SSF48371">
    <property type="entry name" value="ARM repeat"/>
    <property type="match status" value="1"/>
</dbReference>
<evidence type="ECO:0000259" key="4">
    <source>
        <dbReference type="Pfam" id="PF25767"/>
    </source>
</evidence>
<dbReference type="InterPro" id="IPR011989">
    <property type="entry name" value="ARM-like"/>
</dbReference>
<name>A0A8T0HG44_CERPU</name>
<dbReference type="Proteomes" id="UP000822688">
    <property type="component" value="Chromosome 6"/>
</dbReference>
<accession>A0A8T0HG44</accession>
<reference evidence="5 6" key="1">
    <citation type="submission" date="2020-06" db="EMBL/GenBank/DDBJ databases">
        <title>WGS assembly of Ceratodon purpureus strain R40.</title>
        <authorList>
            <person name="Carey S.B."/>
            <person name="Jenkins J."/>
            <person name="Shu S."/>
            <person name="Lovell J.T."/>
            <person name="Sreedasyam A."/>
            <person name="Maumus F."/>
            <person name="Tiley G.P."/>
            <person name="Fernandez-Pozo N."/>
            <person name="Barry K."/>
            <person name="Chen C."/>
            <person name="Wang M."/>
            <person name="Lipzen A."/>
            <person name="Daum C."/>
            <person name="Saski C.A."/>
            <person name="Payton A.C."/>
            <person name="Mcbreen J.C."/>
            <person name="Conrad R.E."/>
            <person name="Kollar L.M."/>
            <person name="Olsson S."/>
            <person name="Huttunen S."/>
            <person name="Landis J.B."/>
            <person name="Wickett N.J."/>
            <person name="Johnson M.G."/>
            <person name="Rensing S.A."/>
            <person name="Grimwood J."/>
            <person name="Schmutz J."/>
            <person name="Mcdaniel S.F."/>
        </authorList>
    </citation>
    <scope>NUCLEOTIDE SEQUENCE [LARGE SCALE GENOMIC DNA]</scope>
    <source>
        <strain evidence="5 6">R40</strain>
    </source>
</reference>
<dbReference type="GO" id="GO:0000226">
    <property type="term" value="P:microtubule cytoskeleton organization"/>
    <property type="evidence" value="ECO:0007669"/>
    <property type="project" value="TreeGrafter"/>
</dbReference>
<keyword evidence="1" id="KW-0143">Chaperone</keyword>
<dbReference type="GO" id="GO:0048487">
    <property type="term" value="F:beta-tubulin binding"/>
    <property type="evidence" value="ECO:0007669"/>
    <property type="project" value="InterPro"/>
</dbReference>
<keyword evidence="6" id="KW-1185">Reference proteome</keyword>
<evidence type="ECO:0000256" key="1">
    <source>
        <dbReference type="ARBA" id="ARBA00023186"/>
    </source>
</evidence>
<evidence type="ECO:0008006" key="7">
    <source>
        <dbReference type="Google" id="ProtNLM"/>
    </source>
</evidence>
<dbReference type="InterPro" id="IPR022577">
    <property type="entry name" value="TBCD_C"/>
</dbReference>
<dbReference type="Gene3D" id="1.25.10.10">
    <property type="entry name" value="Leucine-rich Repeat Variant"/>
    <property type="match status" value="2"/>
</dbReference>
<dbReference type="PANTHER" id="PTHR12658:SF0">
    <property type="entry name" value="TUBULIN-SPECIFIC CHAPERONE D"/>
    <property type="match status" value="1"/>
</dbReference>
<dbReference type="InterPro" id="IPR058033">
    <property type="entry name" value="ARM_TBCD_2nd"/>
</dbReference>
<proteinExistence type="predicted"/>
<comment type="caution">
    <text evidence="5">The sequence shown here is derived from an EMBL/GenBank/DDBJ whole genome shotgun (WGS) entry which is preliminary data.</text>
</comment>
<dbReference type="Pfam" id="PF12612">
    <property type="entry name" value="TFCD_C"/>
    <property type="match status" value="1"/>
</dbReference>
<dbReference type="EMBL" id="CM026427">
    <property type="protein sequence ID" value="KAG0570731.1"/>
    <property type="molecule type" value="Genomic_DNA"/>
</dbReference>
<dbReference type="PANTHER" id="PTHR12658">
    <property type="entry name" value="BETA-TUBULIN COFACTOR D"/>
    <property type="match status" value="1"/>
</dbReference>
<dbReference type="Pfam" id="PF23579">
    <property type="entry name" value="ARM_TBCD"/>
    <property type="match status" value="1"/>
</dbReference>
<organism evidence="5 6">
    <name type="scientific">Ceratodon purpureus</name>
    <name type="common">Fire moss</name>
    <name type="synonym">Dicranum purpureum</name>
    <dbReference type="NCBI Taxonomy" id="3225"/>
    <lineage>
        <taxon>Eukaryota</taxon>
        <taxon>Viridiplantae</taxon>
        <taxon>Streptophyta</taxon>
        <taxon>Embryophyta</taxon>
        <taxon>Bryophyta</taxon>
        <taxon>Bryophytina</taxon>
        <taxon>Bryopsida</taxon>
        <taxon>Dicranidae</taxon>
        <taxon>Pseudoditrichales</taxon>
        <taxon>Ditrichaceae</taxon>
        <taxon>Ceratodon</taxon>
    </lineage>
</organism>
<dbReference type="InterPro" id="IPR033162">
    <property type="entry name" value="TBCD"/>
</dbReference>